<name>A0A9W7KXW3_9STRA</name>
<dbReference type="GO" id="GO:0016020">
    <property type="term" value="C:membrane"/>
    <property type="evidence" value="ECO:0007669"/>
    <property type="project" value="TreeGrafter"/>
</dbReference>
<evidence type="ECO:0000313" key="3">
    <source>
        <dbReference type="Proteomes" id="UP001165122"/>
    </source>
</evidence>
<reference evidence="3" key="1">
    <citation type="journal article" date="2023" name="Commun. Biol.">
        <title>Genome analysis of Parmales, the sister group of diatoms, reveals the evolutionary specialization of diatoms from phago-mixotrophs to photoautotrophs.</title>
        <authorList>
            <person name="Ban H."/>
            <person name="Sato S."/>
            <person name="Yoshikawa S."/>
            <person name="Yamada K."/>
            <person name="Nakamura Y."/>
            <person name="Ichinomiya M."/>
            <person name="Sato N."/>
            <person name="Blanc-Mathieu R."/>
            <person name="Endo H."/>
            <person name="Kuwata A."/>
            <person name="Ogata H."/>
        </authorList>
    </citation>
    <scope>NUCLEOTIDE SEQUENCE [LARGE SCALE GENOMIC DNA]</scope>
    <source>
        <strain evidence="3">NIES 3700</strain>
    </source>
</reference>
<dbReference type="AlphaFoldDB" id="A0A9W7KXW3"/>
<dbReference type="OrthoDB" id="547796at2759"/>
<dbReference type="PANTHER" id="PTHR10281">
    <property type="entry name" value="MEMBRANE-ASSOCIATED PROGESTERONE RECEPTOR COMPONENT-RELATED"/>
    <property type="match status" value="1"/>
</dbReference>
<comment type="caution">
    <text evidence="2">The sequence shown here is derived from an EMBL/GenBank/DDBJ whole genome shotgun (WGS) entry which is preliminary data.</text>
</comment>
<keyword evidence="3" id="KW-1185">Reference proteome</keyword>
<evidence type="ECO:0008006" key="4">
    <source>
        <dbReference type="Google" id="ProtNLM"/>
    </source>
</evidence>
<dbReference type="InterPro" id="IPR036400">
    <property type="entry name" value="Cyt_B5-like_heme/steroid_sf"/>
</dbReference>
<dbReference type="GO" id="GO:0012505">
    <property type="term" value="C:endomembrane system"/>
    <property type="evidence" value="ECO:0007669"/>
    <property type="project" value="TreeGrafter"/>
</dbReference>
<evidence type="ECO:0000256" key="1">
    <source>
        <dbReference type="SAM" id="SignalP"/>
    </source>
</evidence>
<dbReference type="InterPro" id="IPR050577">
    <property type="entry name" value="MAPR/NEUFC/NENF-like"/>
</dbReference>
<feature type="signal peptide" evidence="1">
    <location>
        <begin position="1"/>
        <end position="20"/>
    </location>
</feature>
<gene>
    <name evidence="2" type="ORF">TrLO_g6592</name>
</gene>
<dbReference type="Gene3D" id="3.10.120.10">
    <property type="entry name" value="Cytochrome b5-like heme/steroid binding domain"/>
    <property type="match status" value="1"/>
</dbReference>
<dbReference type="SUPFAM" id="SSF55856">
    <property type="entry name" value="Cytochrome b5-like heme/steroid binding domain"/>
    <property type="match status" value="1"/>
</dbReference>
<keyword evidence="1" id="KW-0732">Signal</keyword>
<organism evidence="2 3">
    <name type="scientific">Triparma laevis f. longispina</name>
    <dbReference type="NCBI Taxonomy" id="1714387"/>
    <lineage>
        <taxon>Eukaryota</taxon>
        <taxon>Sar</taxon>
        <taxon>Stramenopiles</taxon>
        <taxon>Ochrophyta</taxon>
        <taxon>Bolidophyceae</taxon>
        <taxon>Parmales</taxon>
        <taxon>Triparmaceae</taxon>
        <taxon>Triparma</taxon>
    </lineage>
</organism>
<dbReference type="PANTHER" id="PTHR10281:SF76">
    <property type="entry name" value="CALCUTTA CUP-RELATED"/>
    <property type="match status" value="1"/>
</dbReference>
<evidence type="ECO:0000313" key="2">
    <source>
        <dbReference type="EMBL" id="GMI15454.1"/>
    </source>
</evidence>
<proteinExistence type="predicted"/>
<dbReference type="Proteomes" id="UP001165122">
    <property type="component" value="Unassembled WGS sequence"/>
</dbReference>
<sequence length="154" mass="17558">MSSLPLRLLASLTLPPTTWLIYDYKTQHPLRAHTPFSYSQSSIRLTNILKTTTNTLHVYTPQTLSPYNSNNPVIKFAVSGIVYDVSNSDSFKFKGPYSIFSGRDSTYCLAKMSMSPSDVGKKGELTEKEKYDLDSWIRYFDEKYDRVGTLSDEE</sequence>
<dbReference type="EMBL" id="BRXW01000231">
    <property type="protein sequence ID" value="GMI15454.1"/>
    <property type="molecule type" value="Genomic_DNA"/>
</dbReference>
<protein>
    <recommendedName>
        <fullName evidence="4">Cytochrome b5 heme-binding domain-containing protein</fullName>
    </recommendedName>
</protein>
<accession>A0A9W7KXW3</accession>
<feature type="chain" id="PRO_5040928912" description="Cytochrome b5 heme-binding domain-containing protein" evidence="1">
    <location>
        <begin position="21"/>
        <end position="154"/>
    </location>
</feature>